<dbReference type="Pfam" id="PF13646">
    <property type="entry name" value="HEAT_2"/>
    <property type="match status" value="2"/>
</dbReference>
<evidence type="ECO:0000256" key="2">
    <source>
        <dbReference type="ARBA" id="ARBA00022738"/>
    </source>
</evidence>
<dbReference type="Gene3D" id="1.25.10.10">
    <property type="entry name" value="Leucine-rich Repeat Variant"/>
    <property type="match status" value="3"/>
</dbReference>
<proteinExistence type="predicted"/>
<dbReference type="Proteomes" id="UP000034681">
    <property type="component" value="Unassembled WGS sequence"/>
</dbReference>
<evidence type="ECO:0000256" key="1">
    <source>
        <dbReference type="ARBA" id="ARBA00022549"/>
    </source>
</evidence>
<dbReference type="SMART" id="SM00567">
    <property type="entry name" value="EZ_HEAT"/>
    <property type="match status" value="8"/>
</dbReference>
<dbReference type="InterPro" id="IPR011989">
    <property type="entry name" value="ARM-like"/>
</dbReference>
<protein>
    <recommendedName>
        <fullName evidence="5">PBS lyase</fullName>
    </recommendedName>
</protein>
<organism evidence="3 4">
    <name type="scientific">Prochlorothrix hollandica PCC 9006 = CALU 1027</name>
    <dbReference type="NCBI Taxonomy" id="317619"/>
    <lineage>
        <taxon>Bacteria</taxon>
        <taxon>Bacillati</taxon>
        <taxon>Cyanobacteriota</taxon>
        <taxon>Cyanophyceae</taxon>
        <taxon>Prochlorotrichales</taxon>
        <taxon>Prochlorotrichaceae</taxon>
        <taxon>Prochlorothrix</taxon>
    </lineage>
</organism>
<name>A0A0M2PWQ0_PROHO</name>
<evidence type="ECO:0000313" key="4">
    <source>
        <dbReference type="Proteomes" id="UP000034681"/>
    </source>
</evidence>
<dbReference type="PANTHER" id="PTHR12697:SF5">
    <property type="entry name" value="DEOXYHYPUSINE HYDROXYLASE"/>
    <property type="match status" value="1"/>
</dbReference>
<comment type="caution">
    <text evidence="3">The sequence shown here is derived from an EMBL/GenBank/DDBJ whole genome shotgun (WGS) entry which is preliminary data.</text>
</comment>
<dbReference type="RefSeq" id="WP_017712579.1">
    <property type="nucleotide sequence ID" value="NZ_KB235937.1"/>
</dbReference>
<dbReference type="GO" id="GO:0030089">
    <property type="term" value="C:phycobilisome"/>
    <property type="evidence" value="ECO:0007669"/>
    <property type="project" value="UniProtKB-KW"/>
</dbReference>
<dbReference type="AlphaFoldDB" id="A0A0M2PWQ0"/>
<dbReference type="STRING" id="317619.GCA_000332315_02159"/>
<evidence type="ECO:0000313" key="3">
    <source>
        <dbReference type="EMBL" id="KKI99108.1"/>
    </source>
</evidence>
<reference evidence="3" key="1">
    <citation type="submission" date="2012-04" db="EMBL/GenBank/DDBJ databases">
        <authorList>
            <person name="Borisov I.G."/>
            <person name="Ivanikova N.V."/>
            <person name="Pinevich A.V."/>
        </authorList>
    </citation>
    <scope>NUCLEOTIDE SEQUENCE</scope>
    <source>
        <strain evidence="3">CALU 1027</strain>
    </source>
</reference>
<dbReference type="eggNOG" id="COG1413">
    <property type="taxonomic scope" value="Bacteria"/>
</dbReference>
<dbReference type="InterPro" id="IPR004155">
    <property type="entry name" value="PBS_lyase_HEAT"/>
</dbReference>
<sequence length="438" mass="46684">MTPSPPAITAESPSPTSLQPLIQQLQGGDFHEKWNTMKALVQLGDVAIDPLLACLADLDLDPLDLDPLDLGPLDLDPENDEEDSDETLWELPWFIAQTLGQIRHPRALTALVHLVHHHPSREVAQVAATALAHLGEAALPALRALIQEPATRLHGVQALAHMRDPGVVDLLLEAVTAEESSVRALAIEALGGFLDPRIAPAFAQALQDPMPQVRQGAIVGVGLRSSALDSTWLIQQLSPLLWDLNLAVACQAATALGRLGLDAGVAPLLSLLDLPVALPLQRAAIQALNTLATTSALQGLETYLWVCLDRPEAMPQALAQEILGSLGTWAKSPQRGAAIALLLRFLQNTTGNPDHSTLKQLAAHSLGQLGHDSTLPALILLLGDPHGGVRLHAIAALKQINGDRALAQLHHHQQHPQAPWDSPPIQAGIALALAEWHP</sequence>
<dbReference type="SUPFAM" id="SSF48371">
    <property type="entry name" value="ARM repeat"/>
    <property type="match status" value="1"/>
</dbReference>
<accession>A0A0M2PWQ0</accession>
<dbReference type="EMBL" id="AJTX02000006">
    <property type="protein sequence ID" value="KKI99108.1"/>
    <property type="molecule type" value="Genomic_DNA"/>
</dbReference>
<dbReference type="Pfam" id="PF03130">
    <property type="entry name" value="HEAT_PBS"/>
    <property type="match status" value="1"/>
</dbReference>
<keyword evidence="1" id="KW-0042">Antenna complex</keyword>
<dbReference type="InterPro" id="IPR016024">
    <property type="entry name" value="ARM-type_fold"/>
</dbReference>
<evidence type="ECO:0008006" key="5">
    <source>
        <dbReference type="Google" id="ProtNLM"/>
    </source>
</evidence>
<keyword evidence="2" id="KW-0605">Phycobilisome</keyword>
<dbReference type="PANTHER" id="PTHR12697">
    <property type="entry name" value="PBS LYASE HEAT-LIKE PROTEIN"/>
    <property type="match status" value="1"/>
</dbReference>
<gene>
    <name evidence="3" type="ORF">PROH_15115</name>
</gene>
<dbReference type="GO" id="GO:0016491">
    <property type="term" value="F:oxidoreductase activity"/>
    <property type="evidence" value="ECO:0007669"/>
    <property type="project" value="TreeGrafter"/>
</dbReference>
<keyword evidence="4" id="KW-1185">Reference proteome</keyword>